<organism evidence="1 2">
    <name type="scientific">Terrimonas rubra</name>
    <dbReference type="NCBI Taxonomy" id="1035890"/>
    <lineage>
        <taxon>Bacteria</taxon>
        <taxon>Pseudomonadati</taxon>
        <taxon>Bacteroidota</taxon>
        <taxon>Chitinophagia</taxon>
        <taxon>Chitinophagales</taxon>
        <taxon>Chitinophagaceae</taxon>
        <taxon>Terrimonas</taxon>
    </lineage>
</organism>
<comment type="caution">
    <text evidence="1">The sequence shown here is derived from an EMBL/GenBank/DDBJ whole genome shotgun (WGS) entry which is preliminary data.</text>
</comment>
<dbReference type="Proteomes" id="UP001597511">
    <property type="component" value="Unassembled WGS sequence"/>
</dbReference>
<keyword evidence="2" id="KW-1185">Reference proteome</keyword>
<accession>A0ABW6A5W8</accession>
<name>A0ABW6A5W8_9BACT</name>
<dbReference type="Pfam" id="PF14054">
    <property type="entry name" value="DUF4249"/>
    <property type="match status" value="1"/>
</dbReference>
<protein>
    <submittedName>
        <fullName evidence="1">DUF4249 family protein</fullName>
    </submittedName>
</protein>
<reference evidence="2" key="1">
    <citation type="journal article" date="2019" name="Int. J. Syst. Evol. Microbiol.">
        <title>The Global Catalogue of Microorganisms (GCM) 10K type strain sequencing project: providing services to taxonomists for standard genome sequencing and annotation.</title>
        <authorList>
            <consortium name="The Broad Institute Genomics Platform"/>
            <consortium name="The Broad Institute Genome Sequencing Center for Infectious Disease"/>
            <person name="Wu L."/>
            <person name="Ma J."/>
        </authorList>
    </citation>
    <scope>NUCLEOTIDE SEQUENCE [LARGE SCALE GENOMIC DNA]</scope>
    <source>
        <strain evidence="2">KCTC 23299</strain>
    </source>
</reference>
<dbReference type="InterPro" id="IPR025345">
    <property type="entry name" value="DUF4249"/>
</dbReference>
<dbReference type="RefSeq" id="WP_386097088.1">
    <property type="nucleotide sequence ID" value="NZ_JBHUOZ010000001.1"/>
</dbReference>
<gene>
    <name evidence="1" type="ORF">ACFS6H_08140</name>
</gene>
<evidence type="ECO:0000313" key="1">
    <source>
        <dbReference type="EMBL" id="MFD2919671.1"/>
    </source>
</evidence>
<proteinExistence type="predicted"/>
<evidence type="ECO:0000313" key="2">
    <source>
        <dbReference type="Proteomes" id="UP001597511"/>
    </source>
</evidence>
<sequence length="280" mass="30347">MSLYNATTIIRKPWIYLLAMVSIASFTSCEKVIDLNLNTAEKKYVIEANLTNKAGGCVVLLSQTKDFDEDNTFPGISGATITITTNGTTVTPLTETSTPGQYTAPALIGATGNNYELKVTVAGQTFTANSTMAQPVLIDTIFAKDETLFGETRKIVTVVHPDPVGLGNNYRYIQYFNGNKISGNLIRNDDYSDGRITESSLFYFSDDGDEDAPELKSGDHVRVEMLSITPDIYKYWFSLDRSATGGSGQATPANPVTNIKGGALGYFSVHGIDTKTMIVP</sequence>
<dbReference type="EMBL" id="JBHUOZ010000001">
    <property type="protein sequence ID" value="MFD2919671.1"/>
    <property type="molecule type" value="Genomic_DNA"/>
</dbReference>